<proteinExistence type="predicted"/>
<dbReference type="AlphaFoldDB" id="A0A914AS13"/>
<dbReference type="GeneID" id="119736271"/>
<dbReference type="Proteomes" id="UP000887568">
    <property type="component" value="Unplaced"/>
</dbReference>
<dbReference type="OrthoDB" id="10152070at2759"/>
<feature type="signal peptide" evidence="1">
    <location>
        <begin position="1"/>
        <end position="20"/>
    </location>
</feature>
<organism evidence="2 3">
    <name type="scientific">Patiria miniata</name>
    <name type="common">Bat star</name>
    <name type="synonym">Asterina miniata</name>
    <dbReference type="NCBI Taxonomy" id="46514"/>
    <lineage>
        <taxon>Eukaryota</taxon>
        <taxon>Metazoa</taxon>
        <taxon>Echinodermata</taxon>
        <taxon>Eleutherozoa</taxon>
        <taxon>Asterozoa</taxon>
        <taxon>Asteroidea</taxon>
        <taxon>Valvatacea</taxon>
        <taxon>Valvatida</taxon>
        <taxon>Asterinidae</taxon>
        <taxon>Patiria</taxon>
    </lineage>
</organism>
<dbReference type="OMA" id="TINGDMC"/>
<evidence type="ECO:0008006" key="4">
    <source>
        <dbReference type="Google" id="ProtNLM"/>
    </source>
</evidence>
<dbReference type="RefSeq" id="XP_038066244.1">
    <property type="nucleotide sequence ID" value="XM_038210316.1"/>
</dbReference>
<evidence type="ECO:0000313" key="2">
    <source>
        <dbReference type="EnsemblMetazoa" id="XP_038066244.1"/>
    </source>
</evidence>
<sequence>MDGKLLTFLLVVCAASNAVALKCHVCAEGGICTDGDIGELQTCPSVSGFVANQCAKFDGGISGSIAGAEISFSGVIRGCNLLPENFDAPPLQCFSGSEATAYFRNIVEGLVPDGTSIGDGLLGITITGDLCYCADDGCNGVGSLKPFLWLILAVGLMHLLLK</sequence>
<evidence type="ECO:0000256" key="1">
    <source>
        <dbReference type="SAM" id="SignalP"/>
    </source>
</evidence>
<dbReference type="EnsemblMetazoa" id="XM_038210315.1">
    <property type="protein sequence ID" value="XP_038066243.1"/>
    <property type="gene ID" value="LOC119736271"/>
</dbReference>
<keyword evidence="1" id="KW-0732">Signal</keyword>
<reference evidence="2" key="1">
    <citation type="submission" date="2022-11" db="UniProtKB">
        <authorList>
            <consortium name="EnsemblMetazoa"/>
        </authorList>
    </citation>
    <scope>IDENTIFICATION</scope>
</reference>
<protein>
    <recommendedName>
        <fullName evidence="4">Protein quiver</fullName>
    </recommendedName>
</protein>
<keyword evidence="3" id="KW-1185">Reference proteome</keyword>
<feature type="chain" id="PRO_5038275710" description="Protein quiver" evidence="1">
    <location>
        <begin position="21"/>
        <end position="162"/>
    </location>
</feature>
<evidence type="ECO:0000313" key="3">
    <source>
        <dbReference type="Proteomes" id="UP000887568"/>
    </source>
</evidence>
<accession>A0A914AS13</accession>
<dbReference type="EnsemblMetazoa" id="XM_038210316.1">
    <property type="protein sequence ID" value="XP_038066244.1"/>
    <property type="gene ID" value="LOC119736271"/>
</dbReference>
<name>A0A914AS13_PATMI</name>
<dbReference type="RefSeq" id="XP_038066243.1">
    <property type="nucleotide sequence ID" value="XM_038210315.1"/>
</dbReference>